<dbReference type="Pfam" id="PF22020">
    <property type="entry name" value="RlmL_1st"/>
    <property type="match status" value="1"/>
</dbReference>
<gene>
    <name evidence="5" type="ORF">SAMN05428957_11417</name>
</gene>
<dbReference type="GO" id="GO:0003723">
    <property type="term" value="F:RNA binding"/>
    <property type="evidence" value="ECO:0007669"/>
    <property type="project" value="UniProtKB-UniRule"/>
</dbReference>
<dbReference type="InterPro" id="IPR000241">
    <property type="entry name" value="RlmKL-like_Mtase"/>
</dbReference>
<dbReference type="RefSeq" id="WP_091572822.1">
    <property type="nucleotide sequence ID" value="NZ_FNHP01000014.1"/>
</dbReference>
<dbReference type="OrthoDB" id="9809404at2"/>
<dbReference type="STRING" id="1527607.SAMN05428957_11417"/>
<dbReference type="InterPro" id="IPR029063">
    <property type="entry name" value="SAM-dependent_MTases_sf"/>
</dbReference>
<dbReference type="Pfam" id="PF01170">
    <property type="entry name" value="UPF0020"/>
    <property type="match status" value="1"/>
</dbReference>
<dbReference type="Proteomes" id="UP000198552">
    <property type="component" value="Unassembled WGS sequence"/>
</dbReference>
<evidence type="ECO:0000313" key="6">
    <source>
        <dbReference type="Proteomes" id="UP000198552"/>
    </source>
</evidence>
<dbReference type="AlphaFoldDB" id="A0A1G9VPP4"/>
<dbReference type="SMART" id="SM00981">
    <property type="entry name" value="THUMP"/>
    <property type="match status" value="1"/>
</dbReference>
<evidence type="ECO:0000256" key="1">
    <source>
        <dbReference type="ARBA" id="ARBA00022603"/>
    </source>
</evidence>
<dbReference type="PROSITE" id="PS51165">
    <property type="entry name" value="THUMP"/>
    <property type="match status" value="1"/>
</dbReference>
<evidence type="ECO:0000256" key="3">
    <source>
        <dbReference type="PROSITE-ProRule" id="PRU00529"/>
    </source>
</evidence>
<dbReference type="EMBL" id="FNHP01000014">
    <property type="protein sequence ID" value="SDM74077.1"/>
    <property type="molecule type" value="Genomic_DNA"/>
</dbReference>
<organism evidence="5 6">
    <name type="scientific">Oryzisolibacter propanilivorax</name>
    <dbReference type="NCBI Taxonomy" id="1527607"/>
    <lineage>
        <taxon>Bacteria</taxon>
        <taxon>Pseudomonadati</taxon>
        <taxon>Pseudomonadota</taxon>
        <taxon>Betaproteobacteria</taxon>
        <taxon>Burkholderiales</taxon>
        <taxon>Comamonadaceae</taxon>
        <taxon>Oryzisolibacter</taxon>
    </lineage>
</organism>
<dbReference type="SUPFAM" id="SSF53335">
    <property type="entry name" value="S-adenosyl-L-methionine-dependent methyltransferases"/>
    <property type="match status" value="1"/>
</dbReference>
<evidence type="ECO:0000256" key="2">
    <source>
        <dbReference type="ARBA" id="ARBA00022679"/>
    </source>
</evidence>
<dbReference type="GO" id="GO:0070043">
    <property type="term" value="F:rRNA (guanine-N7-)-methyltransferase activity"/>
    <property type="evidence" value="ECO:0007669"/>
    <property type="project" value="TreeGrafter"/>
</dbReference>
<dbReference type="Gene3D" id="3.30.2130.30">
    <property type="match status" value="1"/>
</dbReference>
<dbReference type="Gene3D" id="3.40.50.150">
    <property type="entry name" value="Vaccinia Virus protein VP39"/>
    <property type="match status" value="1"/>
</dbReference>
<sequence length="428" mass="46813">MNTLQLFLPCAAGVEGFLADEVHGLTGLSDHDLLVGRGGVLLRAAWRDALLLNLHSRLAQRVLVRLGECSYRGEDDLYALAQGIAWEAWFTPRQSFKVEVTAQYSPLKSLNFAALRVKDAVADRFRAKAGVRPDVQTRWPDVRLHLHLTADEAQIYIDTSGEPLFKRGWREDKGDAPLKETLAAAMIAATGWDPHGDAPLPLYDPCCGSGTVAIEAAQIACRIAPGLTRRFAFEKLLPFQSHVWHAIKSEANSAAVAPAAPVFGSDIAYRMVDFAQRNAERAGVSHALQLRGGDALQRLPPCEQPGVLLLNPPYGERIAAAGSAGRNARERMGQVQRVGRESAQTEDGGDFFAQLAAHWKKHYAGWQAWMLTPDLKLPGQMRLKESRRVPLWNGPIECRLFRFDLVAGSARVRPPQPTPGAADGNASA</sequence>
<keyword evidence="6" id="KW-1185">Reference proteome</keyword>
<dbReference type="Pfam" id="PF02926">
    <property type="entry name" value="THUMP"/>
    <property type="match status" value="1"/>
</dbReference>
<dbReference type="InterPro" id="IPR004114">
    <property type="entry name" value="THUMP_dom"/>
</dbReference>
<dbReference type="CDD" id="cd11715">
    <property type="entry name" value="THUMP_AdoMetMT"/>
    <property type="match status" value="1"/>
</dbReference>
<keyword evidence="3" id="KW-0694">RNA-binding</keyword>
<keyword evidence="2" id="KW-0808">Transferase</keyword>
<protein>
    <submittedName>
        <fullName evidence="5">Putative N6-adenine-specific DNA methylase</fullName>
    </submittedName>
</protein>
<evidence type="ECO:0000313" key="5">
    <source>
        <dbReference type="EMBL" id="SDM74077.1"/>
    </source>
</evidence>
<dbReference type="PANTHER" id="PTHR47313">
    <property type="entry name" value="RIBOSOMAL RNA LARGE SUBUNIT METHYLTRANSFERASE K/L"/>
    <property type="match status" value="1"/>
</dbReference>
<evidence type="ECO:0000259" key="4">
    <source>
        <dbReference type="PROSITE" id="PS51165"/>
    </source>
</evidence>
<feature type="domain" description="THUMP" evidence="4">
    <location>
        <begin position="48"/>
        <end position="159"/>
    </location>
</feature>
<accession>A0A1G9VPP4</accession>
<keyword evidence="1 5" id="KW-0489">Methyltransferase</keyword>
<dbReference type="GO" id="GO:0008990">
    <property type="term" value="F:rRNA (guanine-N2-)-methyltransferase activity"/>
    <property type="evidence" value="ECO:0007669"/>
    <property type="project" value="TreeGrafter"/>
</dbReference>
<dbReference type="PANTHER" id="PTHR47313:SF1">
    <property type="entry name" value="RIBOSOMAL RNA LARGE SUBUNIT METHYLTRANSFERASE K_L"/>
    <property type="match status" value="1"/>
</dbReference>
<proteinExistence type="predicted"/>
<name>A0A1G9VPP4_9BURK</name>
<dbReference type="InterPro" id="IPR054170">
    <property type="entry name" value="RlmL_1st"/>
</dbReference>
<reference evidence="6" key="1">
    <citation type="submission" date="2016-10" db="EMBL/GenBank/DDBJ databases">
        <authorList>
            <person name="Varghese N."/>
            <person name="Submissions S."/>
        </authorList>
    </citation>
    <scope>NUCLEOTIDE SEQUENCE [LARGE SCALE GENOMIC DNA]</scope>
    <source>
        <strain evidence="6">EPL6</strain>
    </source>
</reference>